<dbReference type="Proteomes" id="UP000231246">
    <property type="component" value="Unassembled WGS sequence"/>
</dbReference>
<evidence type="ECO:0000256" key="4">
    <source>
        <dbReference type="ARBA" id="ARBA00035244"/>
    </source>
</evidence>
<proteinExistence type="inferred from homology"/>
<dbReference type="Gene3D" id="3.40.1370.10">
    <property type="match status" value="1"/>
</dbReference>
<dbReference type="SUPFAM" id="SSF52166">
    <property type="entry name" value="Ribosomal protein L4"/>
    <property type="match status" value="1"/>
</dbReference>
<sequence length="212" mass="23960">MKANIILAKGTKKEAKIDLPKEIFGQEVNENLLRQAVRVYLFNQRQGNVKVKTRSEVSGSRIKIWRQKGTGRARHGDRYSNIFVGGGVTHGPTQRDWSRLMPKKMKRKALICALSAQFAAKQIFVVEGLDKLNSKTKEYAGVMTKKLGVELGKDKALFITGKGEKNLQLGMRNLSNVELKTPNLINTYEVLYYDKLFFTPDGLTELKDLISK</sequence>
<name>A0A2H0BWU0_9BACT</name>
<comment type="subunit">
    <text evidence="5">Part of the 50S ribosomal subunit.</text>
</comment>
<dbReference type="InterPro" id="IPR023574">
    <property type="entry name" value="Ribosomal_uL4_dom_sf"/>
</dbReference>
<evidence type="ECO:0000256" key="1">
    <source>
        <dbReference type="ARBA" id="ARBA00010528"/>
    </source>
</evidence>
<dbReference type="GO" id="GO:1990904">
    <property type="term" value="C:ribonucleoprotein complex"/>
    <property type="evidence" value="ECO:0007669"/>
    <property type="project" value="UniProtKB-KW"/>
</dbReference>
<dbReference type="PANTHER" id="PTHR10746">
    <property type="entry name" value="50S RIBOSOMAL PROTEIN L4"/>
    <property type="match status" value="1"/>
</dbReference>
<keyword evidence="5" id="KW-0694">RNA-binding</keyword>
<gene>
    <name evidence="5" type="primary">rplD</name>
    <name evidence="6" type="ORF">COW99_00520</name>
</gene>
<organism evidence="6 7">
    <name type="scientific">Candidatus Roizmanbacteria bacterium CG22_combo_CG10-13_8_21_14_all_38_20</name>
    <dbReference type="NCBI Taxonomy" id="1974862"/>
    <lineage>
        <taxon>Bacteria</taxon>
        <taxon>Candidatus Roizmaniibacteriota</taxon>
    </lineage>
</organism>
<comment type="function">
    <text evidence="5">Forms part of the polypeptide exit tunnel.</text>
</comment>
<dbReference type="Pfam" id="PF00573">
    <property type="entry name" value="Ribosomal_L4"/>
    <property type="match status" value="1"/>
</dbReference>
<keyword evidence="3 5" id="KW-0687">Ribonucleoprotein</keyword>
<dbReference type="InterPro" id="IPR013005">
    <property type="entry name" value="Ribosomal_uL4-like"/>
</dbReference>
<dbReference type="PANTHER" id="PTHR10746:SF6">
    <property type="entry name" value="LARGE RIBOSOMAL SUBUNIT PROTEIN UL4M"/>
    <property type="match status" value="1"/>
</dbReference>
<dbReference type="GO" id="GO:0006412">
    <property type="term" value="P:translation"/>
    <property type="evidence" value="ECO:0007669"/>
    <property type="project" value="UniProtKB-UniRule"/>
</dbReference>
<keyword evidence="2 5" id="KW-0689">Ribosomal protein</keyword>
<evidence type="ECO:0000256" key="2">
    <source>
        <dbReference type="ARBA" id="ARBA00022980"/>
    </source>
</evidence>
<comment type="function">
    <text evidence="5">One of the primary rRNA binding proteins, this protein initially binds near the 5'-end of the 23S rRNA. It is important during the early stages of 50S assembly. It makes multiple contacts with different domains of the 23S rRNA in the assembled 50S subunit and ribosome.</text>
</comment>
<dbReference type="AlphaFoldDB" id="A0A2H0BWU0"/>
<dbReference type="EMBL" id="PCTA01000003">
    <property type="protein sequence ID" value="PIP62155.1"/>
    <property type="molecule type" value="Genomic_DNA"/>
</dbReference>
<keyword evidence="5" id="KW-0699">rRNA-binding</keyword>
<dbReference type="GO" id="GO:0003735">
    <property type="term" value="F:structural constituent of ribosome"/>
    <property type="evidence" value="ECO:0007669"/>
    <property type="project" value="InterPro"/>
</dbReference>
<accession>A0A2H0BWU0</accession>
<evidence type="ECO:0000313" key="6">
    <source>
        <dbReference type="EMBL" id="PIP62155.1"/>
    </source>
</evidence>
<dbReference type="NCBIfam" id="TIGR03953">
    <property type="entry name" value="rplD_bact"/>
    <property type="match status" value="1"/>
</dbReference>
<dbReference type="InterPro" id="IPR002136">
    <property type="entry name" value="Ribosomal_uL4"/>
</dbReference>
<evidence type="ECO:0000256" key="5">
    <source>
        <dbReference type="HAMAP-Rule" id="MF_01328"/>
    </source>
</evidence>
<comment type="similarity">
    <text evidence="1 5">Belongs to the universal ribosomal protein uL4 family.</text>
</comment>
<dbReference type="HAMAP" id="MF_01328_B">
    <property type="entry name" value="Ribosomal_uL4_B"/>
    <property type="match status" value="1"/>
</dbReference>
<protein>
    <recommendedName>
        <fullName evidence="4 5">Large ribosomal subunit protein uL4</fullName>
    </recommendedName>
</protein>
<comment type="caution">
    <text evidence="6">The sequence shown here is derived from an EMBL/GenBank/DDBJ whole genome shotgun (WGS) entry which is preliminary data.</text>
</comment>
<evidence type="ECO:0000256" key="3">
    <source>
        <dbReference type="ARBA" id="ARBA00023274"/>
    </source>
</evidence>
<dbReference type="GO" id="GO:0005840">
    <property type="term" value="C:ribosome"/>
    <property type="evidence" value="ECO:0007669"/>
    <property type="project" value="UniProtKB-KW"/>
</dbReference>
<dbReference type="GO" id="GO:0019843">
    <property type="term" value="F:rRNA binding"/>
    <property type="evidence" value="ECO:0007669"/>
    <property type="project" value="UniProtKB-UniRule"/>
</dbReference>
<reference evidence="6 7" key="1">
    <citation type="submission" date="2017-09" db="EMBL/GenBank/DDBJ databases">
        <title>Depth-based differentiation of microbial function through sediment-hosted aquifers and enrichment of novel symbionts in the deep terrestrial subsurface.</title>
        <authorList>
            <person name="Probst A.J."/>
            <person name="Ladd B."/>
            <person name="Jarett J.K."/>
            <person name="Geller-Mcgrath D.E."/>
            <person name="Sieber C.M."/>
            <person name="Emerson J.B."/>
            <person name="Anantharaman K."/>
            <person name="Thomas B.C."/>
            <person name="Malmstrom R."/>
            <person name="Stieglmeier M."/>
            <person name="Klingl A."/>
            <person name="Woyke T."/>
            <person name="Ryan C.M."/>
            <person name="Banfield J.F."/>
        </authorList>
    </citation>
    <scope>NUCLEOTIDE SEQUENCE [LARGE SCALE GENOMIC DNA]</scope>
    <source>
        <strain evidence="6">CG22_combo_CG10-13_8_21_14_all_38_20</strain>
    </source>
</reference>
<evidence type="ECO:0000313" key="7">
    <source>
        <dbReference type="Proteomes" id="UP000231246"/>
    </source>
</evidence>